<organism evidence="7 8">
    <name type="scientific">Heterobasidion irregulare (strain TC 32-1)</name>
    <dbReference type="NCBI Taxonomy" id="747525"/>
    <lineage>
        <taxon>Eukaryota</taxon>
        <taxon>Fungi</taxon>
        <taxon>Dikarya</taxon>
        <taxon>Basidiomycota</taxon>
        <taxon>Agaricomycotina</taxon>
        <taxon>Agaricomycetes</taxon>
        <taxon>Russulales</taxon>
        <taxon>Bondarzewiaceae</taxon>
        <taxon>Heterobasidion</taxon>
        <taxon>Heterobasidion annosum species complex</taxon>
    </lineage>
</organism>
<name>W4JRF6_HETIT</name>
<feature type="compositionally biased region" description="Basic and acidic residues" evidence="3">
    <location>
        <begin position="532"/>
        <end position="545"/>
    </location>
</feature>
<feature type="region of interest" description="Disordered" evidence="3">
    <location>
        <begin position="513"/>
        <end position="628"/>
    </location>
</feature>
<feature type="compositionally biased region" description="Basic and acidic residues" evidence="3">
    <location>
        <begin position="237"/>
        <end position="247"/>
    </location>
</feature>
<dbReference type="Proteomes" id="UP000030671">
    <property type="component" value="Unassembled WGS sequence"/>
</dbReference>
<evidence type="ECO:0008006" key="9">
    <source>
        <dbReference type="Google" id="ProtNLM"/>
    </source>
</evidence>
<dbReference type="EMBL" id="KI925465">
    <property type="protein sequence ID" value="ETW76123.1"/>
    <property type="molecule type" value="Genomic_DNA"/>
</dbReference>
<dbReference type="InParanoid" id="W4JRF6"/>
<dbReference type="RefSeq" id="XP_009552341.1">
    <property type="nucleotide sequence ID" value="XM_009554046.1"/>
</dbReference>
<dbReference type="GO" id="GO:0004190">
    <property type="term" value="F:aspartic-type endopeptidase activity"/>
    <property type="evidence" value="ECO:0007669"/>
    <property type="project" value="InterPro"/>
</dbReference>
<feature type="transmembrane region" description="Helical" evidence="4">
    <location>
        <begin position="1694"/>
        <end position="1722"/>
    </location>
</feature>
<keyword evidence="1" id="KW-0378">Hydrolase</keyword>
<dbReference type="GeneID" id="20674451"/>
<feature type="domain" description="CCHC-type" evidence="5">
    <location>
        <begin position="386"/>
        <end position="399"/>
    </location>
</feature>
<keyword evidence="2" id="KW-0863">Zinc-finger</keyword>
<feature type="compositionally biased region" description="Basic and acidic residues" evidence="3">
    <location>
        <begin position="953"/>
        <end position="978"/>
    </location>
</feature>
<dbReference type="HOGENOM" id="CLU_236225_0_0_1"/>
<feature type="region of interest" description="Disordered" evidence="3">
    <location>
        <begin position="728"/>
        <end position="767"/>
    </location>
</feature>
<keyword evidence="2" id="KW-0862">Zinc</keyword>
<evidence type="ECO:0000256" key="1">
    <source>
        <dbReference type="ARBA" id="ARBA00022801"/>
    </source>
</evidence>
<feature type="compositionally biased region" description="Basic residues" evidence="3">
    <location>
        <begin position="248"/>
        <end position="261"/>
    </location>
</feature>
<keyword evidence="8" id="KW-1185">Reference proteome</keyword>
<feature type="transmembrane region" description="Helical" evidence="4">
    <location>
        <begin position="1659"/>
        <end position="1682"/>
    </location>
</feature>
<dbReference type="InterPro" id="IPR021109">
    <property type="entry name" value="Peptidase_aspartic_dom_sf"/>
</dbReference>
<dbReference type="GO" id="GO:0003676">
    <property type="term" value="F:nucleic acid binding"/>
    <property type="evidence" value="ECO:0007669"/>
    <property type="project" value="InterPro"/>
</dbReference>
<keyword evidence="4" id="KW-0472">Membrane</keyword>
<sequence length="1880" mass="211797">MSQGLQPPTMGGGHNITTAPTNPIINTAESILTLPLVGNKKAPKKFTGDYREVSRFIRHFERLCQQHDITSDQDKCETIRLYCSTSVVEFIEGLKSFIDGQWDALKKDLEKYYDAALYTQRFKKKDLTEFVKKTKYKRMGDLAAWWRYARDYIKIGGWLKGKGIGRGLRSRIEARLLASQPTRDNSKPYLMKEVSDIAEKILQREKFDEYVESDDSDEFGTDWSGDSESSTEESTDEDIRVVEARKAKAERKKKESRKKVRYEREHQSRMKEPRSGEERRPKRRGTPPPSAAKLRQSEQQDEIEELIKQMSKMNINDPTYGLVYYRALKLDPTVAAVVRAPRLDTPPPSILPDRRAPAREAPPHMTSGISQPNFPPARPPISEMICFGCGEKGHGISNCAKVAELIKDGMLARDNGGRLTHGNGARIQRFNGEFIIQAAERERNRSTRSNLITIDGGSSTPNHHSYHTARFTSDLDSESDSDAGSEDEIYMVQQTEGSLWDVYPVERTEKTLHKKRKMEFDGVYPPPRNKSQAKEKQKEKEEIPRPIEVTRIPGEKVGHPQRWKGKEPERRGVQWEETRGRKEEEEEEEEELPSIKVHRDSDGARRTQQTEGSGSRASMPENVLPPRVMEPKRRKVEITPIEEPMRFDPNNDDDFIMEDATQGTTKEDKTKRNPAKKRTPRQSVISTIVDPMAVLGQILRSPVQLPVGDILGSSKELANLLTKNLRPVTSSEVEGKSLMAKRDQQENSKGKERNTLENESTDDQSHRPLIKIPVEINGIILEGIFDTGSNINIISKDAWQRATRWPMNMKRGITMKDANGGEGYLPGMLANVPLRCGNIQTRADLFVAPHVSFELLLGRAWQETNLVALDELRDGTYLLFKDPGDPDEILHQYFVGPRRGPSVSTTGINGAARNNKIGQVNKVDAGKGIEVGDSPSDNNSRTDREGSSMGENQLEKAGKEEKELARAEEQKKVSQDRMEGRVTVGARIEEKHLEIKAKGISNKIAKEEDVPASLSTMSGTAEIRLDYIPLVETVANLPLPTWDGGARQTALQAIQQALTEIGYLRRTHQLTDQILTSPYSIALDAGIENGYTYHSSIMLHVAQLSSHPGEPLSLRIGHSFVKTYFGLSGGVSERVEYPTLRSQVLFFNTENPVNRIVSGQLTEEETHLQGNDTAPTGIHAPPVIEAIEIDSPAPTLQLPEDNELEDQEREGPMVGPVSVQANEGIGSVRFQRLLERIEVIRREREGRVLNERDGDWMEGDERRQNIGQGDGPFNDGTIDPGLLMAEISEPPFHRLVDSYNSTPAPNNSREASVLLLECAPASMQREPVATREGFLENRSVGQREEEGTHSSDDRQAAAFVMARGEYASVDLRDQYGRQAAFIPSLAAPEVLSAGDDQPQFVRRGSFVEVASTGEVVARLDEAPSSFPDAGYLSDIAHTHPVTFFELADQTVVGYSPNMVPNIPIFPFIPGASYLPALAHATIAVVVFWRRRIQRLVLRVKKNFEEREEEASEEEIIEKDSEVQRELKHPCVIHLLDTPGSHSDFASLLVHPRDWSPLFTVEEGAFFRTTIDYFRLVGRWDFAEALHTLLGLHFADDDIIRWLVNSNLADPQRSTHQDLYDNSFRRAEAKVHALILREDPCIRVSFFLSPKPCFFMLDRILVTLILDCLMLLAYAFGLCVRYNDSARFENGRFMLALIGLGGALLLSLQGIHFSFTAGLYAWFLRVWRCPHIVEQCERVYSYVDEKSSSPKAQSKEPEPVRVAHVNAVAANRNMPSHPENQFSGTMYKRVDQKVKPVAGTFPEFARVTRQFPEDPLLSLPVLTPNPPEFKPTERISEEGMKMLLINEEGWLWPEEIKGVGIQRRAERDFQGIIFLSIYYSS</sequence>
<dbReference type="PROSITE" id="PS50175">
    <property type="entry name" value="ASP_PROT_RETROV"/>
    <property type="match status" value="1"/>
</dbReference>
<dbReference type="KEGG" id="hir:HETIRDRAFT_430500"/>
<dbReference type="CDD" id="cd00303">
    <property type="entry name" value="retropepsin_like"/>
    <property type="match status" value="1"/>
</dbReference>
<keyword evidence="2" id="KW-0479">Metal-binding</keyword>
<feature type="domain" description="Peptidase A2" evidence="6">
    <location>
        <begin position="781"/>
        <end position="823"/>
    </location>
</feature>
<dbReference type="InterPro" id="IPR001878">
    <property type="entry name" value="Znf_CCHC"/>
</dbReference>
<dbReference type="InterPro" id="IPR001995">
    <property type="entry name" value="Peptidase_A2_cat"/>
</dbReference>
<protein>
    <recommendedName>
        <fullName evidence="9">CCHC-type domain-containing protein</fullName>
    </recommendedName>
</protein>
<feature type="region of interest" description="Disordered" evidence="3">
    <location>
        <begin position="211"/>
        <end position="300"/>
    </location>
</feature>
<evidence type="ECO:0000256" key="2">
    <source>
        <dbReference type="PROSITE-ProRule" id="PRU00047"/>
    </source>
</evidence>
<feature type="compositionally biased region" description="Basic and acidic residues" evidence="3">
    <location>
        <begin position="553"/>
        <end position="583"/>
    </location>
</feature>
<dbReference type="OrthoDB" id="3268646at2759"/>
<evidence type="ECO:0000259" key="6">
    <source>
        <dbReference type="PROSITE" id="PS50175"/>
    </source>
</evidence>
<dbReference type="SUPFAM" id="SSF50630">
    <property type="entry name" value="Acid proteases"/>
    <property type="match status" value="1"/>
</dbReference>
<reference evidence="7 8" key="1">
    <citation type="journal article" date="2012" name="New Phytol.">
        <title>Insight into trade-off between wood decay and parasitism from the genome of a fungal forest pathogen.</title>
        <authorList>
            <person name="Olson A."/>
            <person name="Aerts A."/>
            <person name="Asiegbu F."/>
            <person name="Belbahri L."/>
            <person name="Bouzid O."/>
            <person name="Broberg A."/>
            <person name="Canback B."/>
            <person name="Coutinho P.M."/>
            <person name="Cullen D."/>
            <person name="Dalman K."/>
            <person name="Deflorio G."/>
            <person name="van Diepen L.T."/>
            <person name="Dunand C."/>
            <person name="Duplessis S."/>
            <person name="Durling M."/>
            <person name="Gonthier P."/>
            <person name="Grimwood J."/>
            <person name="Fossdal C.G."/>
            <person name="Hansson D."/>
            <person name="Henrissat B."/>
            <person name="Hietala A."/>
            <person name="Himmelstrand K."/>
            <person name="Hoffmeister D."/>
            <person name="Hogberg N."/>
            <person name="James T.Y."/>
            <person name="Karlsson M."/>
            <person name="Kohler A."/>
            <person name="Kues U."/>
            <person name="Lee Y.H."/>
            <person name="Lin Y.C."/>
            <person name="Lind M."/>
            <person name="Lindquist E."/>
            <person name="Lombard V."/>
            <person name="Lucas S."/>
            <person name="Lunden K."/>
            <person name="Morin E."/>
            <person name="Murat C."/>
            <person name="Park J."/>
            <person name="Raffaello T."/>
            <person name="Rouze P."/>
            <person name="Salamov A."/>
            <person name="Schmutz J."/>
            <person name="Solheim H."/>
            <person name="Stahlberg J."/>
            <person name="Velez H."/>
            <person name="de Vries R.P."/>
            <person name="Wiebenga A."/>
            <person name="Woodward S."/>
            <person name="Yakovlev I."/>
            <person name="Garbelotto M."/>
            <person name="Martin F."/>
            <person name="Grigoriev I.V."/>
            <person name="Stenlid J."/>
        </authorList>
    </citation>
    <scope>NUCLEOTIDE SEQUENCE [LARGE SCALE GENOMIC DNA]</scope>
    <source>
        <strain evidence="7 8">TC 32-1</strain>
    </source>
</reference>
<feature type="region of interest" description="Disordered" evidence="3">
    <location>
        <begin position="659"/>
        <end position="680"/>
    </location>
</feature>
<evidence type="ECO:0000313" key="8">
    <source>
        <dbReference type="Proteomes" id="UP000030671"/>
    </source>
</evidence>
<feature type="compositionally biased region" description="Basic and acidic residues" evidence="3">
    <location>
        <begin position="740"/>
        <end position="756"/>
    </location>
</feature>
<evidence type="ECO:0000256" key="4">
    <source>
        <dbReference type="SAM" id="Phobius"/>
    </source>
</evidence>
<feature type="compositionally biased region" description="Polar residues" evidence="3">
    <location>
        <begin position="451"/>
        <end position="463"/>
    </location>
</feature>
<dbReference type="Gene3D" id="2.40.70.10">
    <property type="entry name" value="Acid Proteases"/>
    <property type="match status" value="1"/>
</dbReference>
<feature type="compositionally biased region" description="Acidic residues" evidence="3">
    <location>
        <begin position="211"/>
        <end position="220"/>
    </location>
</feature>
<dbReference type="eggNOG" id="ENOG502SINH">
    <property type="taxonomic scope" value="Eukaryota"/>
</dbReference>
<feature type="compositionally biased region" description="Polar residues" evidence="3">
    <location>
        <begin position="606"/>
        <end position="616"/>
    </location>
</feature>
<dbReference type="PROSITE" id="PS50158">
    <property type="entry name" value="ZF_CCHC"/>
    <property type="match status" value="1"/>
</dbReference>
<gene>
    <name evidence="7" type="ORF">HETIRDRAFT_430500</name>
</gene>
<evidence type="ECO:0000313" key="7">
    <source>
        <dbReference type="EMBL" id="ETW76123.1"/>
    </source>
</evidence>
<evidence type="ECO:0000259" key="5">
    <source>
        <dbReference type="PROSITE" id="PS50158"/>
    </source>
</evidence>
<feature type="region of interest" description="Disordered" evidence="3">
    <location>
        <begin position="451"/>
        <end position="485"/>
    </location>
</feature>
<feature type="region of interest" description="Disordered" evidence="3">
    <location>
        <begin position="900"/>
        <end position="978"/>
    </location>
</feature>
<feature type="compositionally biased region" description="Acidic residues" evidence="3">
    <location>
        <begin position="475"/>
        <end position="485"/>
    </location>
</feature>
<dbReference type="GO" id="GO:0008270">
    <property type="term" value="F:zinc ion binding"/>
    <property type="evidence" value="ECO:0007669"/>
    <property type="project" value="UniProtKB-KW"/>
</dbReference>
<accession>W4JRF6</accession>
<proteinExistence type="predicted"/>
<keyword evidence="4" id="KW-0812">Transmembrane</keyword>
<feature type="compositionally biased region" description="Basic and acidic residues" evidence="3">
    <location>
        <begin position="262"/>
        <end position="280"/>
    </location>
</feature>
<keyword evidence="4" id="KW-1133">Transmembrane helix</keyword>
<dbReference type="GO" id="GO:0006508">
    <property type="term" value="P:proteolysis"/>
    <property type="evidence" value="ECO:0007669"/>
    <property type="project" value="InterPro"/>
</dbReference>
<evidence type="ECO:0000256" key="3">
    <source>
        <dbReference type="SAM" id="MobiDB-lite"/>
    </source>
</evidence>